<feature type="domain" description="Transglycosylase SLT" evidence="6">
    <location>
        <begin position="517"/>
        <end position="620"/>
    </location>
</feature>
<comment type="caution">
    <text evidence="7">The sequence shown here is derived from an EMBL/GenBank/DDBJ whole genome shotgun (WGS) entry which is preliminary data.</text>
</comment>
<sequence length="679" mass="73000">MSSMVKHLISASLLILPATAMAAAQQQPEIIWKPGTGTPTGTAAGTPAPAAGQPAPAIQYDPSEGKIPAALQRWKMLSASAGYSFNDYASFLMDYPDWPNAEDMRKNAEQAINPLSFSPSQVVAYFDRLPPLTNGGRAKFAMALDAGGDKTRAIAVAREAWRGGPLSDDDEARLFRIAGSSLTSADYDARVDRLLWSSATRAAERWVAYTSPQRRPSFVAAMAVRLKSPDADLKVGEAGSAANGEASLLAARADALRTGGNSFAARELLANRSRLTAPVPVLKDWYKLLLTHAQAAAKDGQSDVAYRIASRVDDAIAPGQNIADQDLTTRDNYTSLTWLAGTLAMNNLGRPRDAVAMFTSYANAAKSPQTRSKGFYWAGKAAAKAGDSALAQQHYASAGSYYENFYGQLALEALGRPMPSIPKVASLPPVSTETAPASYLAAKLAAKYGTWKDQSNFLRAISRNALTEQQFLSAVSLSKMINRPDLSVMAGRNARLNGHDGLISLGYPTVSVPADQSHNWTLIHAIARQESQFDKAAVSHAGARGLMQLMPGTARETSGKISMAYRPDALTVDTDYNIQLGSTYIQRMLNYYNGSYPLAVAAYNAGPGNVNKWLAANGDPRTGAISVIDWIEKIPLFETRNYVQRVLENAVVYDHLHPEKARIRSATPLSTYLGKSTPG</sequence>
<dbReference type="AlphaFoldDB" id="A0A553WI97"/>
<dbReference type="PANTHER" id="PTHR37423">
    <property type="entry name" value="SOLUBLE LYTIC MUREIN TRANSGLYCOSYLASE-RELATED"/>
    <property type="match status" value="1"/>
</dbReference>
<dbReference type="SUPFAM" id="SSF48435">
    <property type="entry name" value="Bacterial muramidases"/>
    <property type="match status" value="1"/>
</dbReference>
<dbReference type="InterPro" id="IPR008939">
    <property type="entry name" value="Lytic_TGlycosylase_superhlx_U"/>
</dbReference>
<comment type="similarity">
    <text evidence="1">Belongs to the transglycosylase Slt family.</text>
</comment>
<gene>
    <name evidence="7" type="ORF">FOM92_02630</name>
</gene>
<reference evidence="7 8" key="1">
    <citation type="submission" date="2019-07" db="EMBL/GenBank/DDBJ databases">
        <authorList>
            <person name="Park M."/>
        </authorList>
    </citation>
    <scope>NUCLEOTIDE SEQUENCE [LARGE SCALE GENOMIC DNA]</scope>
    <source>
        <strain evidence="7 8">KCTC32445</strain>
    </source>
</reference>
<dbReference type="PANTHER" id="PTHR37423:SF2">
    <property type="entry name" value="MEMBRANE-BOUND LYTIC MUREIN TRANSGLYCOSYLASE C"/>
    <property type="match status" value="1"/>
</dbReference>
<dbReference type="Gene3D" id="1.25.20.10">
    <property type="entry name" value="Bacterial muramidases"/>
    <property type="match status" value="1"/>
</dbReference>
<evidence type="ECO:0000256" key="1">
    <source>
        <dbReference type="ARBA" id="ARBA00007734"/>
    </source>
</evidence>
<evidence type="ECO:0000256" key="4">
    <source>
        <dbReference type="SAM" id="MobiDB-lite"/>
    </source>
</evidence>
<accession>A0A553WI97</accession>
<feature type="chain" id="PRO_5021771510" evidence="5">
    <location>
        <begin position="23"/>
        <end position="679"/>
    </location>
</feature>
<dbReference type="OrthoDB" id="9815002at2"/>
<comment type="similarity">
    <text evidence="2">Belongs to the virb1 family.</text>
</comment>
<dbReference type="GO" id="GO:0004553">
    <property type="term" value="F:hydrolase activity, hydrolyzing O-glycosyl compounds"/>
    <property type="evidence" value="ECO:0007669"/>
    <property type="project" value="InterPro"/>
</dbReference>
<evidence type="ECO:0000256" key="5">
    <source>
        <dbReference type="SAM" id="SignalP"/>
    </source>
</evidence>
<protein>
    <submittedName>
        <fullName evidence="7">Lytic transglycosylase domain-containing protein</fullName>
    </submittedName>
</protein>
<keyword evidence="3 5" id="KW-0732">Signal</keyword>
<feature type="compositionally biased region" description="Low complexity" evidence="4">
    <location>
        <begin position="34"/>
        <end position="56"/>
    </location>
</feature>
<keyword evidence="8" id="KW-1185">Reference proteome</keyword>
<dbReference type="RefSeq" id="WP_143775232.1">
    <property type="nucleotide sequence ID" value="NZ_VKKU01000001.1"/>
</dbReference>
<dbReference type="Gene3D" id="1.10.530.10">
    <property type="match status" value="1"/>
</dbReference>
<dbReference type="GO" id="GO:0042597">
    <property type="term" value="C:periplasmic space"/>
    <property type="evidence" value="ECO:0007669"/>
    <property type="project" value="InterPro"/>
</dbReference>
<dbReference type="InterPro" id="IPR023346">
    <property type="entry name" value="Lysozyme-like_dom_sf"/>
</dbReference>
<evidence type="ECO:0000259" key="6">
    <source>
        <dbReference type="Pfam" id="PF01464"/>
    </source>
</evidence>
<dbReference type="Pfam" id="PF01464">
    <property type="entry name" value="SLT"/>
    <property type="match status" value="1"/>
</dbReference>
<feature type="signal peptide" evidence="5">
    <location>
        <begin position="1"/>
        <end position="22"/>
    </location>
</feature>
<dbReference type="CDD" id="cd13401">
    <property type="entry name" value="Slt70-like"/>
    <property type="match status" value="1"/>
</dbReference>
<evidence type="ECO:0000313" key="8">
    <source>
        <dbReference type="Proteomes" id="UP000320160"/>
    </source>
</evidence>
<dbReference type="InterPro" id="IPR008258">
    <property type="entry name" value="Transglycosylase_SLT_dom_1"/>
</dbReference>
<proteinExistence type="inferred from homology"/>
<dbReference type="SUPFAM" id="SSF53955">
    <property type="entry name" value="Lysozyme-like"/>
    <property type="match status" value="1"/>
</dbReference>
<dbReference type="EMBL" id="VKKU01000001">
    <property type="protein sequence ID" value="TSB04344.1"/>
    <property type="molecule type" value="Genomic_DNA"/>
</dbReference>
<dbReference type="Proteomes" id="UP000320160">
    <property type="component" value="Unassembled WGS sequence"/>
</dbReference>
<name>A0A553WI97_9SPHN</name>
<evidence type="ECO:0000256" key="2">
    <source>
        <dbReference type="ARBA" id="ARBA00009387"/>
    </source>
</evidence>
<evidence type="ECO:0000313" key="7">
    <source>
        <dbReference type="EMBL" id="TSB04344.1"/>
    </source>
</evidence>
<organism evidence="7 8">
    <name type="scientific">Sphingorhabdus contaminans</name>
    <dbReference type="NCBI Taxonomy" id="1343899"/>
    <lineage>
        <taxon>Bacteria</taxon>
        <taxon>Pseudomonadati</taxon>
        <taxon>Pseudomonadota</taxon>
        <taxon>Alphaproteobacteria</taxon>
        <taxon>Sphingomonadales</taxon>
        <taxon>Sphingomonadaceae</taxon>
        <taxon>Sphingorhabdus</taxon>
    </lineage>
</organism>
<evidence type="ECO:0000256" key="3">
    <source>
        <dbReference type="ARBA" id="ARBA00022729"/>
    </source>
</evidence>
<feature type="region of interest" description="Disordered" evidence="4">
    <location>
        <begin position="31"/>
        <end position="56"/>
    </location>
</feature>